<keyword evidence="2" id="KW-1185">Reference proteome</keyword>
<accession>A0A0E2BDU1</accession>
<reference evidence="1" key="1">
    <citation type="submission" date="2012-10" db="EMBL/GenBank/DDBJ databases">
        <authorList>
            <person name="Harkins D.M."/>
            <person name="Durkin A.S."/>
            <person name="Brinkac L.M."/>
            <person name="Haft D.H."/>
            <person name="Selengut J.D."/>
            <person name="Sanka R."/>
            <person name="DePew J."/>
            <person name="Purushe J."/>
            <person name="Matthias M.A."/>
            <person name="Vinetz J.M."/>
            <person name="Sutton G.G."/>
            <person name="Nierman W.C."/>
            <person name="Fouts D.E."/>
        </authorList>
    </citation>
    <scope>NUCLEOTIDE SEQUENCE [LARGE SCALE GENOMIC DNA]</scope>
    <source>
        <strain evidence="1">MOR084</strain>
    </source>
</reference>
<evidence type="ECO:0000313" key="1">
    <source>
        <dbReference type="EMBL" id="EKO33455.1"/>
    </source>
</evidence>
<dbReference type="RefSeq" id="WP_004468269.1">
    <property type="nucleotide sequence ID" value="NZ_AHON02000051.1"/>
</dbReference>
<dbReference type="AlphaFoldDB" id="A0A0E2BDU1"/>
<evidence type="ECO:0000313" key="2">
    <source>
        <dbReference type="Proteomes" id="UP000006329"/>
    </source>
</evidence>
<proteinExistence type="predicted"/>
<protein>
    <submittedName>
        <fullName evidence="1">Uncharacterized protein</fullName>
    </submittedName>
</protein>
<gene>
    <name evidence="1" type="ORF">LEP1GSC179_2588</name>
</gene>
<organism evidence="1 2">
    <name type="scientific">Leptospira santarosai str. MOR084</name>
    <dbReference type="NCBI Taxonomy" id="1049984"/>
    <lineage>
        <taxon>Bacteria</taxon>
        <taxon>Pseudomonadati</taxon>
        <taxon>Spirochaetota</taxon>
        <taxon>Spirochaetia</taxon>
        <taxon>Leptospirales</taxon>
        <taxon>Leptospiraceae</taxon>
        <taxon>Leptospira</taxon>
    </lineage>
</organism>
<sequence length="71" mass="8644">MKKSRNEPLSFLRRDSIRIFEYSNGKKLASKKDKKRRLGTDFDSLFFKSDHFFFKTKSPETVSDRRSRFFR</sequence>
<name>A0A0E2BDU1_9LEPT</name>
<comment type="caution">
    <text evidence="1">The sequence shown here is derived from an EMBL/GenBank/DDBJ whole genome shotgun (WGS) entry which is preliminary data.</text>
</comment>
<dbReference type="EMBL" id="AHON02000051">
    <property type="protein sequence ID" value="EKO33455.1"/>
    <property type="molecule type" value="Genomic_DNA"/>
</dbReference>
<dbReference type="Proteomes" id="UP000006329">
    <property type="component" value="Unassembled WGS sequence"/>
</dbReference>